<protein>
    <submittedName>
        <fullName evidence="2">Uncharacterized protein</fullName>
    </submittedName>
</protein>
<sequence length="1502" mass="174244">MNELFEKFKEKKIDLLNIDNIDDYFNNIENNENFNDFWNNFSNTYKDNAHLFTTEERDKIIQNMNDIVNDYKDKISDSNKSDIKINEDDISNLENILYEISNYNMVRFDEDNDINVADYNNDSKSKYFKEKLLKGLKKVLKLLKKSVRIKFNKEKSSLKIDPKSNGDSDNIDEAIEKLSGELKNLEETSNQVLKDIAEDFDELQFITDYELYSNGEPSEDSELVTRFRNEVNNKIREEENNLEVIPSENNLIIDENFVNNIIDKIKSDSVSDEVKEGIIKGFEDDIKDKSDEVLVKETSDNINEIKNFVKTKEEEINKYDSLKNHKFKPIKFLKLIKYLNSLIEKFNVKDFSSQNKKNKVEKVKLNDELMNHIKTDSDKKLAIALKDINNNPLKNTNYDELSNKMAFVVLAAGDENGRLVKEIDKNGNLVPISVKVSYNGEEKQLSIKDIIPSLRNLEGEELNDKFSQLYDIALVKYAEQINNYYDENSDQVIFSKDPIEIIKDNNIMTFLLNPYNVLEDGNYKGFDLSPEDVYITMNTNNNLESSFRSFVSEINEINANNFDELPEDIKARWNSDIPEEERADESLYKALAVHCIRNTRCNNYFKENNLIPFNIVSYNSKDESRGIDLMNHSLIINDDDNKEICNAFTLVENLEGYELDKVNGNGDLFTYEELNILNNNSDNHEMNKIKINDNEYVEKFSIGFLAECGFDLEKTDGTTLKPEDYALENEEFNDVSDNEIIERKYLVKNNGKYNMNVVRSDVFDDDVTKVKLDNNNNINDISLKDFGLNLIKYRNENNRITDNELTTLTIYGNDNEYHSRYNNVRESLNLQNGIKDIKNERSRCTESRTCLTKTYITGSFDVEKKLISSLQNLKKYDSENIKVKDEETSISSPGELCDGAETLLNVINGLNYRYMNSNYKSHESIRDLDMNKLNNINKLYNQMLKQHVEKHGEIVDSKADTESKFVTDKLDEILKNITQLFNDDDQDLSNINIVYNMDLSDKKLDDDKTYEIEYITNKLKELDVSGSEETRQEYKEKLLDIYDKVSEVEEVFDRNNNGGEGFLNNSQTIYSVKEALNTLLKSNYPIDEDVNERLNRYKDTINGFKKSEVKSSNVLTMDHIVGKVGNVYEFIMTDPKSTMYVKKYFDALKDNMFEINGNEVEEELMMEKIRDINRIINEKIEKFKKLDESKGHFEEGAHLIELISGYNELISTKLILSEEKALDIMYMSTSKYNKVVEGVMRNNPEDFRVDVNRPIQEHIRTNNKDAQSYTFNKNTVYKIINSRSEASRKIIEKATPSQLSDLNTGYRMDYKLMDHTLPSYRDADKIKEINEVSKSNKMLSDIKNNDIKYLETHEQREDRYVNNIISRGNLKNINIKKLKYSTLFSKLSNLLSKNNPNKEQVSGITKDLGNMCMNKKNEVVKLSGNVPESVFIEIYNDYNNLKSKVSISLKNAPETSISIINNSNLNVKISLVNHNKSFSNKINTKSDVIKNISKAKGIFSRA</sequence>
<organism evidence="2 3">
    <name type="scientific">Neocallimastix californiae</name>
    <dbReference type="NCBI Taxonomy" id="1754190"/>
    <lineage>
        <taxon>Eukaryota</taxon>
        <taxon>Fungi</taxon>
        <taxon>Fungi incertae sedis</taxon>
        <taxon>Chytridiomycota</taxon>
        <taxon>Chytridiomycota incertae sedis</taxon>
        <taxon>Neocallimastigomycetes</taxon>
        <taxon>Neocallimastigales</taxon>
        <taxon>Neocallimastigaceae</taxon>
        <taxon>Neocallimastix</taxon>
    </lineage>
</organism>
<keyword evidence="1" id="KW-0175">Coiled coil</keyword>
<comment type="caution">
    <text evidence="2">The sequence shown here is derived from an EMBL/GenBank/DDBJ whole genome shotgun (WGS) entry which is preliminary data.</text>
</comment>
<keyword evidence="3" id="KW-1185">Reference proteome</keyword>
<evidence type="ECO:0000313" key="3">
    <source>
        <dbReference type="Proteomes" id="UP000193920"/>
    </source>
</evidence>
<feature type="coiled-coil region" evidence="1">
    <location>
        <begin position="168"/>
        <end position="195"/>
    </location>
</feature>
<accession>A0A1Y1ZK20</accession>
<proteinExistence type="predicted"/>
<gene>
    <name evidence="2" type="ORF">LY90DRAFT_708884</name>
</gene>
<reference evidence="2 3" key="1">
    <citation type="submission" date="2016-08" db="EMBL/GenBank/DDBJ databases">
        <title>A Parts List for Fungal Cellulosomes Revealed by Comparative Genomics.</title>
        <authorList>
            <consortium name="DOE Joint Genome Institute"/>
            <person name="Haitjema C.H."/>
            <person name="Gilmore S.P."/>
            <person name="Henske J.K."/>
            <person name="Solomon K.V."/>
            <person name="De Groot R."/>
            <person name="Kuo A."/>
            <person name="Mondo S.J."/>
            <person name="Salamov A.A."/>
            <person name="Labutti K."/>
            <person name="Zhao Z."/>
            <person name="Chiniquy J."/>
            <person name="Barry K."/>
            <person name="Brewer H.M."/>
            <person name="Purvine S.O."/>
            <person name="Wright A.T."/>
            <person name="Boxma B."/>
            <person name="Van Alen T."/>
            <person name="Hackstein J.H."/>
            <person name="Baker S.E."/>
            <person name="Grigoriev I.V."/>
            <person name="O'Malley M.A."/>
        </authorList>
    </citation>
    <scope>NUCLEOTIDE SEQUENCE [LARGE SCALE GENOMIC DNA]</scope>
    <source>
        <strain evidence="2 3">G1</strain>
    </source>
</reference>
<dbReference type="STRING" id="1754190.A0A1Y1ZK20"/>
<dbReference type="Proteomes" id="UP000193920">
    <property type="component" value="Unassembled WGS sequence"/>
</dbReference>
<name>A0A1Y1ZK20_9FUNG</name>
<dbReference type="EMBL" id="MCOG01000391">
    <property type="protein sequence ID" value="ORY10598.1"/>
    <property type="molecule type" value="Genomic_DNA"/>
</dbReference>
<evidence type="ECO:0000313" key="2">
    <source>
        <dbReference type="EMBL" id="ORY10598.1"/>
    </source>
</evidence>
<evidence type="ECO:0000256" key="1">
    <source>
        <dbReference type="SAM" id="Coils"/>
    </source>
</evidence>